<organism evidence="3 4">
    <name type="scientific">Lactobacillus amylovorus</name>
    <dbReference type="NCBI Taxonomy" id="1604"/>
    <lineage>
        <taxon>Bacteria</taxon>
        <taxon>Bacillati</taxon>
        <taxon>Bacillota</taxon>
        <taxon>Bacilli</taxon>
        <taxon>Lactobacillales</taxon>
        <taxon>Lactobacillaceae</taxon>
        <taxon>Lactobacillus</taxon>
    </lineage>
</organism>
<accession>A0A5B8EHW1</accession>
<feature type="transmembrane region" description="Helical" evidence="1">
    <location>
        <begin position="77"/>
        <end position="96"/>
    </location>
</feature>
<feature type="transmembrane region" description="Helical" evidence="1">
    <location>
        <begin position="303"/>
        <end position="327"/>
    </location>
</feature>
<feature type="transmembrane region" description="Helical" evidence="1">
    <location>
        <begin position="160"/>
        <end position="180"/>
    </location>
</feature>
<keyword evidence="1" id="KW-1133">Transmembrane helix</keyword>
<evidence type="ECO:0000259" key="2">
    <source>
        <dbReference type="Pfam" id="PF01757"/>
    </source>
</evidence>
<dbReference type="Proteomes" id="UP000312326">
    <property type="component" value="Chromosome"/>
</dbReference>
<feature type="transmembrane region" description="Helical" evidence="1">
    <location>
        <begin position="12"/>
        <end position="30"/>
    </location>
</feature>
<proteinExistence type="predicted"/>
<feature type="transmembrane region" description="Helical" evidence="1">
    <location>
        <begin position="134"/>
        <end position="153"/>
    </location>
</feature>
<dbReference type="EMBL" id="CP029754">
    <property type="protein sequence ID" value="QDD71014.1"/>
    <property type="molecule type" value="Genomic_DNA"/>
</dbReference>
<evidence type="ECO:0000256" key="1">
    <source>
        <dbReference type="SAM" id="Phobius"/>
    </source>
</evidence>
<reference evidence="3 4" key="1">
    <citation type="submission" date="2018-06" db="EMBL/GenBank/DDBJ databases">
        <title>Complete genome sequnece of Lactobacillus amylovorus PMRA3.</title>
        <authorList>
            <person name="Nam Y.-D."/>
            <person name="Chung W.-H."/>
            <person name="Park Y.S."/>
            <person name="Kang J."/>
        </authorList>
    </citation>
    <scope>NUCLEOTIDE SEQUENCE [LARGE SCALE GENOMIC DNA]</scope>
    <source>
        <strain evidence="3 4">PMRA3</strain>
    </source>
</reference>
<name>A0A5B8EHW1_LACAM</name>
<dbReference type="InterPro" id="IPR002656">
    <property type="entry name" value="Acyl_transf_3_dom"/>
</dbReference>
<evidence type="ECO:0000313" key="4">
    <source>
        <dbReference type="Proteomes" id="UP000312326"/>
    </source>
</evidence>
<keyword evidence="1" id="KW-0812">Transmembrane</keyword>
<dbReference type="GO" id="GO:0016747">
    <property type="term" value="F:acyltransferase activity, transferring groups other than amino-acyl groups"/>
    <property type="evidence" value="ECO:0007669"/>
    <property type="project" value="InterPro"/>
</dbReference>
<protein>
    <recommendedName>
        <fullName evidence="2">Acyltransferase 3 domain-containing protein</fullName>
    </recommendedName>
</protein>
<feature type="transmembrane region" description="Helical" evidence="1">
    <location>
        <begin position="219"/>
        <end position="237"/>
    </location>
</feature>
<evidence type="ECO:0000313" key="3">
    <source>
        <dbReference type="EMBL" id="QDD71014.1"/>
    </source>
</evidence>
<keyword evidence="1" id="KW-0472">Membrane</keyword>
<feature type="transmembrane region" description="Helical" evidence="1">
    <location>
        <begin position="36"/>
        <end position="57"/>
    </location>
</feature>
<dbReference type="AlphaFoldDB" id="A0A5B8EHW1"/>
<feature type="domain" description="Acyltransferase 3" evidence="2">
    <location>
        <begin position="14"/>
        <end position="323"/>
    </location>
</feature>
<dbReference type="Pfam" id="PF01757">
    <property type="entry name" value="Acyl_transf_3"/>
    <property type="match status" value="1"/>
</dbReference>
<sequence length="343" mass="40260">MFGDCVRVTRKLYKGIDTFKLIAALGVVAIHTEIKFFDILGRLGVPFFVIISSFFFFKHYFRLNKNIQRKNYIKKFLVRLGLLFLTWEVFYIPLALKEFLKISSKKIEVKSLLLYIFDFFYPVPSNANGWGPSWYLIAMFMALPIFIGVFYLLRKNLIVLGILCVIIEFYFVCTNGYGYLTHWSTLGTYGFPRVMIYIYIGMLFAKFKDKINDYSFKRYLWIFGALLVLFLIENFVIKMPGGIINSEEVFTTAPTALVGSLVAIRWQPNIGNTINIRSFSTFLYCAQQWGLVVWDKFTHILNINFLGINVLEFVFIVVSSYIFYLLYKSIKTKTQWKFWSYMV</sequence>
<gene>
    <name evidence="3" type="ORF">DM298_09265</name>
</gene>
<feature type="transmembrane region" description="Helical" evidence="1">
    <location>
        <begin position="186"/>
        <end position="207"/>
    </location>
</feature>